<organism evidence="1 2">
    <name type="scientific">Mesorhizobium prunaredense</name>
    <dbReference type="NCBI Taxonomy" id="1631249"/>
    <lineage>
        <taxon>Bacteria</taxon>
        <taxon>Pseudomonadati</taxon>
        <taxon>Pseudomonadota</taxon>
        <taxon>Alphaproteobacteria</taxon>
        <taxon>Hyphomicrobiales</taxon>
        <taxon>Phyllobacteriaceae</taxon>
        <taxon>Mesorhizobium</taxon>
    </lineage>
</organism>
<dbReference type="AlphaFoldDB" id="A0A1R3V460"/>
<proteinExistence type="predicted"/>
<evidence type="ECO:0000313" key="1">
    <source>
        <dbReference type="EMBL" id="SIT54657.1"/>
    </source>
</evidence>
<dbReference type="Proteomes" id="UP000188388">
    <property type="component" value="Unassembled WGS sequence"/>
</dbReference>
<reference evidence="2" key="1">
    <citation type="submission" date="2017-01" db="EMBL/GenBank/DDBJ databases">
        <authorList>
            <person name="Brunel B."/>
        </authorList>
    </citation>
    <scope>NUCLEOTIDE SEQUENCE [LARGE SCALE GENOMIC DNA]</scope>
</reference>
<gene>
    <name evidence="1" type="ORF">BQ8794_180001</name>
</gene>
<evidence type="ECO:0000313" key="2">
    <source>
        <dbReference type="Proteomes" id="UP000188388"/>
    </source>
</evidence>
<protein>
    <submittedName>
        <fullName evidence="1">Uncharacterized protein</fullName>
    </submittedName>
</protein>
<accession>A0A1R3V460</accession>
<keyword evidence="2" id="KW-1185">Reference proteome</keyword>
<name>A0A1R3V460_9HYPH</name>
<dbReference type="EMBL" id="FTPD01000010">
    <property type="protein sequence ID" value="SIT54657.1"/>
    <property type="molecule type" value="Genomic_DNA"/>
</dbReference>
<sequence length="89" mass="9568">MGHDRKNVRLRGQTPGTRGILALVTGFAPQNAGQRRRSYNVPASLTSSLVISESGRDRLQFNHHAAQRCGPCGTHVLDPSFDASLITAA</sequence>